<comment type="caution">
    <text evidence="1">The sequence shown here is derived from an EMBL/GenBank/DDBJ whole genome shotgun (WGS) entry which is preliminary data.</text>
</comment>
<evidence type="ECO:0000313" key="2">
    <source>
        <dbReference type="Proteomes" id="UP001372834"/>
    </source>
</evidence>
<dbReference type="EMBL" id="JAWJWE010000036">
    <property type="protein sequence ID" value="KAK6628980.1"/>
    <property type="molecule type" value="Genomic_DNA"/>
</dbReference>
<gene>
    <name evidence="1" type="ORF">RUM43_002797</name>
</gene>
<evidence type="ECO:0000313" key="1">
    <source>
        <dbReference type="EMBL" id="KAK6628980.1"/>
    </source>
</evidence>
<proteinExistence type="predicted"/>
<reference evidence="1 2" key="1">
    <citation type="submission" date="2023-10" db="EMBL/GenBank/DDBJ databases">
        <title>Genomes of two closely related lineages of the louse Polyplax serrata with different host specificities.</title>
        <authorList>
            <person name="Martinu J."/>
            <person name="Tarabai H."/>
            <person name="Stefka J."/>
            <person name="Hypsa V."/>
        </authorList>
    </citation>
    <scope>NUCLEOTIDE SEQUENCE [LARGE SCALE GENOMIC DNA]</scope>
    <source>
        <strain evidence="1">HR10_N</strain>
    </source>
</reference>
<organism evidence="1 2">
    <name type="scientific">Polyplax serrata</name>
    <name type="common">Common mouse louse</name>
    <dbReference type="NCBI Taxonomy" id="468196"/>
    <lineage>
        <taxon>Eukaryota</taxon>
        <taxon>Metazoa</taxon>
        <taxon>Ecdysozoa</taxon>
        <taxon>Arthropoda</taxon>
        <taxon>Hexapoda</taxon>
        <taxon>Insecta</taxon>
        <taxon>Pterygota</taxon>
        <taxon>Neoptera</taxon>
        <taxon>Paraneoptera</taxon>
        <taxon>Psocodea</taxon>
        <taxon>Troctomorpha</taxon>
        <taxon>Phthiraptera</taxon>
        <taxon>Anoplura</taxon>
        <taxon>Polyplacidae</taxon>
        <taxon>Polyplax</taxon>
    </lineage>
</organism>
<accession>A0AAN8NVC7</accession>
<dbReference type="Proteomes" id="UP001372834">
    <property type="component" value="Unassembled WGS sequence"/>
</dbReference>
<name>A0AAN8NVC7_POLSC</name>
<sequence>MSRSVSNPSRKFDLRSELENDLGSHRIKLSIIKLDFINRRHSIGKLGNSDDYE</sequence>
<protein>
    <submittedName>
        <fullName evidence="1">Uncharacterized protein</fullName>
    </submittedName>
</protein>
<dbReference type="AlphaFoldDB" id="A0AAN8NVC7"/>